<feature type="region of interest" description="Disordered" evidence="1">
    <location>
        <begin position="31"/>
        <end position="57"/>
    </location>
</feature>
<dbReference type="EMBL" id="KN847318">
    <property type="protein sequence ID" value="KIW58126.1"/>
    <property type="molecule type" value="Genomic_DNA"/>
</dbReference>
<protein>
    <submittedName>
        <fullName evidence="2">Uncharacterized protein</fullName>
    </submittedName>
</protein>
<dbReference type="Proteomes" id="UP000054342">
    <property type="component" value="Unassembled WGS sequence"/>
</dbReference>
<reference evidence="2 3" key="1">
    <citation type="submission" date="2015-01" db="EMBL/GenBank/DDBJ databases">
        <title>The Genome Sequence of Exophiala xenobiotica CBS118157.</title>
        <authorList>
            <consortium name="The Broad Institute Genomics Platform"/>
            <person name="Cuomo C."/>
            <person name="de Hoog S."/>
            <person name="Gorbushina A."/>
            <person name="Stielow B."/>
            <person name="Teixiera M."/>
            <person name="Abouelleil A."/>
            <person name="Chapman S.B."/>
            <person name="Priest M."/>
            <person name="Young S.K."/>
            <person name="Wortman J."/>
            <person name="Nusbaum C."/>
            <person name="Birren B."/>
        </authorList>
    </citation>
    <scope>NUCLEOTIDE SEQUENCE [LARGE SCALE GENOMIC DNA]</scope>
    <source>
        <strain evidence="2 3">CBS 118157</strain>
    </source>
</reference>
<sequence length="95" mass="10277">MGDWEKAPSGINQTKKLRLLAEEGVHFDTEGKLITSSTTTTTPTTTSSSTVKKRPKRQAAGVGHVWFDGASSLDSDLDNAREELKIIMEKGTGKV</sequence>
<proteinExistence type="predicted"/>
<name>A0A0D2C069_9EURO</name>
<dbReference type="GeneID" id="25324582"/>
<organism evidence="2 3">
    <name type="scientific">Exophiala xenobiotica</name>
    <dbReference type="NCBI Taxonomy" id="348802"/>
    <lineage>
        <taxon>Eukaryota</taxon>
        <taxon>Fungi</taxon>
        <taxon>Dikarya</taxon>
        <taxon>Ascomycota</taxon>
        <taxon>Pezizomycotina</taxon>
        <taxon>Eurotiomycetes</taxon>
        <taxon>Chaetothyriomycetidae</taxon>
        <taxon>Chaetothyriales</taxon>
        <taxon>Herpotrichiellaceae</taxon>
        <taxon>Exophiala</taxon>
    </lineage>
</organism>
<dbReference type="STRING" id="348802.A0A0D2C069"/>
<dbReference type="AlphaFoldDB" id="A0A0D2C069"/>
<keyword evidence="3" id="KW-1185">Reference proteome</keyword>
<dbReference type="HOGENOM" id="CLU_2372829_0_0_1"/>
<dbReference type="OrthoDB" id="1907495at2759"/>
<gene>
    <name evidence="2" type="ORF">PV05_02674</name>
</gene>
<feature type="compositionally biased region" description="Low complexity" evidence="1">
    <location>
        <begin position="35"/>
        <end position="50"/>
    </location>
</feature>
<evidence type="ECO:0000313" key="2">
    <source>
        <dbReference type="EMBL" id="KIW58126.1"/>
    </source>
</evidence>
<accession>A0A0D2C069</accession>
<dbReference type="RefSeq" id="XP_013318710.1">
    <property type="nucleotide sequence ID" value="XM_013463256.1"/>
</dbReference>
<evidence type="ECO:0000313" key="3">
    <source>
        <dbReference type="Proteomes" id="UP000054342"/>
    </source>
</evidence>
<evidence type="ECO:0000256" key="1">
    <source>
        <dbReference type="SAM" id="MobiDB-lite"/>
    </source>
</evidence>